<reference evidence="7 9" key="2">
    <citation type="submission" date="2018-06" db="EMBL/GenBank/DDBJ databases">
        <title>Genomic Encyclopedia of Type Strains, Phase III (KMG-III): the genomes of soil and plant-associated and newly described type strains.</title>
        <authorList>
            <person name="Whitman W."/>
        </authorList>
    </citation>
    <scope>NUCLEOTIDE SEQUENCE [LARGE SCALE GENOMIC DNA]</scope>
    <source>
        <strain evidence="7 9">CGMCC 1.15366</strain>
    </source>
</reference>
<dbReference type="OrthoDB" id="6237341at2"/>
<name>A0A327X2A9_9GAMM</name>
<accession>A0A327X2A9</accession>
<gene>
    <name evidence="8" type="primary">gspH</name>
    <name evidence="7" type="ORF">B0I24_102106</name>
    <name evidence="8" type="ORF">CWE07_05045</name>
</gene>
<dbReference type="SUPFAM" id="SSF54523">
    <property type="entry name" value="Pili subunits"/>
    <property type="match status" value="1"/>
</dbReference>
<dbReference type="Pfam" id="PF07963">
    <property type="entry name" value="N_methyl"/>
    <property type="match status" value="1"/>
</dbReference>
<evidence type="ECO:0000256" key="1">
    <source>
        <dbReference type="ARBA" id="ARBA00004167"/>
    </source>
</evidence>
<dbReference type="AlphaFoldDB" id="A0A327X2A9"/>
<dbReference type="Proteomes" id="UP000287865">
    <property type="component" value="Unassembled WGS sequence"/>
</dbReference>
<reference evidence="8 10" key="1">
    <citation type="journal article" date="2018" name="Front. Microbiol.">
        <title>Genome-Based Analysis Reveals the Taxonomy and Diversity of the Family Idiomarinaceae.</title>
        <authorList>
            <person name="Liu Y."/>
            <person name="Lai Q."/>
            <person name="Shao Z."/>
        </authorList>
    </citation>
    <scope>NUCLEOTIDE SEQUENCE [LARGE SCALE GENOMIC DNA]</scope>
    <source>
        <strain evidence="8 10">CF12-14</strain>
    </source>
</reference>
<keyword evidence="3 6" id="KW-0812">Transmembrane</keyword>
<evidence type="ECO:0000256" key="6">
    <source>
        <dbReference type="SAM" id="Phobius"/>
    </source>
</evidence>
<dbReference type="Gene3D" id="3.55.40.10">
    <property type="entry name" value="minor pseudopilin epsh domain"/>
    <property type="match status" value="1"/>
</dbReference>
<evidence type="ECO:0000313" key="10">
    <source>
        <dbReference type="Proteomes" id="UP000287865"/>
    </source>
</evidence>
<dbReference type="GO" id="GO:0015628">
    <property type="term" value="P:protein secretion by the type II secretion system"/>
    <property type="evidence" value="ECO:0007669"/>
    <property type="project" value="InterPro"/>
</dbReference>
<dbReference type="NCBIfam" id="TIGR02532">
    <property type="entry name" value="IV_pilin_GFxxxE"/>
    <property type="match status" value="1"/>
</dbReference>
<keyword evidence="2" id="KW-0488">Methylation</keyword>
<evidence type="ECO:0000256" key="5">
    <source>
        <dbReference type="ARBA" id="ARBA00023136"/>
    </source>
</evidence>
<dbReference type="RefSeq" id="WP_111568474.1">
    <property type="nucleotide sequence ID" value="NZ_PIPK01000003.1"/>
</dbReference>
<evidence type="ECO:0000256" key="2">
    <source>
        <dbReference type="ARBA" id="ARBA00022481"/>
    </source>
</evidence>
<dbReference type="EMBL" id="PIPK01000003">
    <property type="protein sequence ID" value="RUO27314.1"/>
    <property type="molecule type" value="Genomic_DNA"/>
</dbReference>
<dbReference type="EMBL" id="QLMD01000002">
    <property type="protein sequence ID" value="RAK00681.1"/>
    <property type="molecule type" value="Genomic_DNA"/>
</dbReference>
<evidence type="ECO:0000256" key="4">
    <source>
        <dbReference type="ARBA" id="ARBA00022989"/>
    </source>
</evidence>
<keyword evidence="5 6" id="KW-0472">Membrane</keyword>
<keyword evidence="4 6" id="KW-1133">Transmembrane helix</keyword>
<evidence type="ECO:0000313" key="8">
    <source>
        <dbReference type="EMBL" id="RUO27314.1"/>
    </source>
</evidence>
<sequence length="190" mass="22001">MMSMQQRQMRGFTLLEIIIVAFILALIAGAVVVNVTAPQRDSDVQTATVVFKEKLEHARQMALIRNWVIGVDVQERHYAFYRWQDNQWQEMVEPPLHRVDFEQLTLELQPGNFALLDNIIDGDRSAVFRPERERNGNRDEDEMVVPRLLVFESSDFVPFQLAIRDPFTGDFFGLDGRDGLHLTLVEDALR</sequence>
<organism evidence="7 9">
    <name type="scientific">Aliidiomarina maris</name>
    <dbReference type="NCBI Taxonomy" id="531312"/>
    <lineage>
        <taxon>Bacteria</taxon>
        <taxon>Pseudomonadati</taxon>
        <taxon>Pseudomonadota</taxon>
        <taxon>Gammaproteobacteria</taxon>
        <taxon>Alteromonadales</taxon>
        <taxon>Idiomarinaceae</taxon>
        <taxon>Aliidiomarina</taxon>
    </lineage>
</organism>
<keyword evidence="10" id="KW-1185">Reference proteome</keyword>
<dbReference type="GO" id="GO:0015627">
    <property type="term" value="C:type II protein secretion system complex"/>
    <property type="evidence" value="ECO:0007669"/>
    <property type="project" value="InterPro"/>
</dbReference>
<comment type="subcellular location">
    <subcellularLocation>
        <location evidence="1">Membrane</location>
        <topology evidence="1">Single-pass membrane protein</topology>
    </subcellularLocation>
</comment>
<dbReference type="InterPro" id="IPR012902">
    <property type="entry name" value="N_methyl_site"/>
</dbReference>
<dbReference type="InterPro" id="IPR045584">
    <property type="entry name" value="Pilin-like"/>
</dbReference>
<evidence type="ECO:0000313" key="9">
    <source>
        <dbReference type="Proteomes" id="UP000249203"/>
    </source>
</evidence>
<dbReference type="InterPro" id="IPR002416">
    <property type="entry name" value="T2SS_protein-GspH"/>
</dbReference>
<dbReference type="Proteomes" id="UP000249203">
    <property type="component" value="Unassembled WGS sequence"/>
</dbReference>
<dbReference type="GO" id="GO:0016020">
    <property type="term" value="C:membrane"/>
    <property type="evidence" value="ECO:0007669"/>
    <property type="project" value="UniProtKB-SubCell"/>
</dbReference>
<feature type="transmembrane region" description="Helical" evidence="6">
    <location>
        <begin position="12"/>
        <end position="33"/>
    </location>
</feature>
<protein>
    <submittedName>
        <fullName evidence="8">Type II secretion system protein GspH</fullName>
    </submittedName>
    <submittedName>
        <fullName evidence="7">Type II secretion system protein H (GspH)</fullName>
    </submittedName>
</protein>
<proteinExistence type="predicted"/>
<dbReference type="PRINTS" id="PR00885">
    <property type="entry name" value="BCTERIALGSPH"/>
</dbReference>
<comment type="caution">
    <text evidence="7">The sequence shown here is derived from an EMBL/GenBank/DDBJ whole genome shotgun (WGS) entry which is preliminary data.</text>
</comment>
<evidence type="ECO:0000313" key="7">
    <source>
        <dbReference type="EMBL" id="RAK00681.1"/>
    </source>
</evidence>
<dbReference type="PROSITE" id="PS00409">
    <property type="entry name" value="PROKAR_NTER_METHYL"/>
    <property type="match status" value="1"/>
</dbReference>
<evidence type="ECO:0000256" key="3">
    <source>
        <dbReference type="ARBA" id="ARBA00022692"/>
    </source>
</evidence>